<reference evidence="2" key="2">
    <citation type="submission" date="2022-01" db="EMBL/GenBank/DDBJ databases">
        <authorList>
            <person name="Yamashiro T."/>
            <person name="Shiraishi A."/>
            <person name="Satake H."/>
            <person name="Nakayama K."/>
        </authorList>
    </citation>
    <scope>NUCLEOTIDE SEQUENCE</scope>
</reference>
<gene>
    <name evidence="2" type="ORF">Tco_0875421</name>
</gene>
<sequence>MLRSLDQLMERKEGGDMYLLWVPLIGDVRTLMMDEAHASRYLVHSGADKMYYDLRDMYGGHLKIPEWKYDIITMDFTTRLPRSSSGYDTNWLIVDRLTKAEIEEIQSIGPELVQETTNKVILIKEKLRADEISLKRGYCDNCALSRSLTGKDTSWDIVRLPILWGIVHSANLDFASLIWDEFEWQAIDKPTKPSKMSKLMYYRFTKLIIDHFLSCNESIPRRFDSVMHSEGQDLPLTKLTNTVKGTYRFGIGIPDIMIDDAFKKSAGYKYYKAKKAESEKAKAFEEPEEHHESPVRSGKGKGYMRLGDQEANVLSVFKKNDVLKKPISLTTADNIVEEQAAVELAKSLSIEEQLHQQRQAVAGEGSSAVHNKYYEFENISATDSDATQDSSRSDTDEEKDVEIDDSDDSDMDLSEDEPKGDDDDAGYKVFIMLNETPTNELMNFMSHPVYTDAQITSAEMFLDKATHHLSSPPANTTSYPIPHPQQNSLQAKAKKLMKKAKKNMRKINFKKAVAQKFKEYDQKLEALTNVIATEVIDKVVQAKFLTKMKKLQPTLIPKAVANYVKPKLKNMDPHNDREGENRKKRRTDAGEPSFRSSRKDKTPMVHDPKDTHKLKELLQKDVLTIADLEGARLEKLKQQYKNDMELEYHVDQLKAAVLSEAQWNSDEGDMSMPSSFERHMSKSTKPHPSFYNNNFYYLVYLSTKEKYTTSLTKHYASRTRQRLMWAVLTVPDISEGRPAYQGAAPSGFCGGEGGDRELVIVKEFVGELLGKRGDEGGRRWLCLQGSCMAIWYLLE</sequence>
<feature type="region of interest" description="Disordered" evidence="1">
    <location>
        <begin position="379"/>
        <end position="425"/>
    </location>
</feature>
<comment type="caution">
    <text evidence="2">The sequence shown here is derived from an EMBL/GenBank/DDBJ whole genome shotgun (WGS) entry which is preliminary data.</text>
</comment>
<feature type="compositionally biased region" description="Low complexity" evidence="1">
    <location>
        <begin position="380"/>
        <end position="390"/>
    </location>
</feature>
<evidence type="ECO:0000313" key="2">
    <source>
        <dbReference type="EMBL" id="GJT16715.1"/>
    </source>
</evidence>
<feature type="compositionally biased region" description="Acidic residues" evidence="1">
    <location>
        <begin position="395"/>
        <end position="424"/>
    </location>
</feature>
<keyword evidence="3" id="KW-1185">Reference proteome</keyword>
<feature type="region of interest" description="Disordered" evidence="1">
    <location>
        <begin position="280"/>
        <end position="303"/>
    </location>
</feature>
<organism evidence="2 3">
    <name type="scientific">Tanacetum coccineum</name>
    <dbReference type="NCBI Taxonomy" id="301880"/>
    <lineage>
        <taxon>Eukaryota</taxon>
        <taxon>Viridiplantae</taxon>
        <taxon>Streptophyta</taxon>
        <taxon>Embryophyta</taxon>
        <taxon>Tracheophyta</taxon>
        <taxon>Spermatophyta</taxon>
        <taxon>Magnoliopsida</taxon>
        <taxon>eudicotyledons</taxon>
        <taxon>Gunneridae</taxon>
        <taxon>Pentapetalae</taxon>
        <taxon>asterids</taxon>
        <taxon>campanulids</taxon>
        <taxon>Asterales</taxon>
        <taxon>Asteraceae</taxon>
        <taxon>Asteroideae</taxon>
        <taxon>Anthemideae</taxon>
        <taxon>Anthemidinae</taxon>
        <taxon>Tanacetum</taxon>
    </lineage>
</organism>
<evidence type="ECO:0000313" key="3">
    <source>
        <dbReference type="Proteomes" id="UP001151760"/>
    </source>
</evidence>
<feature type="compositionally biased region" description="Basic and acidic residues" evidence="1">
    <location>
        <begin position="569"/>
        <end position="581"/>
    </location>
</feature>
<feature type="compositionally biased region" description="Basic and acidic residues" evidence="1">
    <location>
        <begin position="597"/>
        <end position="608"/>
    </location>
</feature>
<feature type="region of interest" description="Disordered" evidence="1">
    <location>
        <begin position="566"/>
        <end position="608"/>
    </location>
</feature>
<name>A0ABQ5BPK1_9ASTR</name>
<dbReference type="EMBL" id="BQNB010013498">
    <property type="protein sequence ID" value="GJT16715.1"/>
    <property type="molecule type" value="Genomic_DNA"/>
</dbReference>
<evidence type="ECO:0000256" key="1">
    <source>
        <dbReference type="SAM" id="MobiDB-lite"/>
    </source>
</evidence>
<feature type="compositionally biased region" description="Basic and acidic residues" evidence="1">
    <location>
        <begin position="280"/>
        <end position="294"/>
    </location>
</feature>
<reference evidence="2" key="1">
    <citation type="journal article" date="2022" name="Int. J. Mol. Sci.">
        <title>Draft Genome of Tanacetum Coccineum: Genomic Comparison of Closely Related Tanacetum-Family Plants.</title>
        <authorList>
            <person name="Yamashiro T."/>
            <person name="Shiraishi A."/>
            <person name="Nakayama K."/>
            <person name="Satake H."/>
        </authorList>
    </citation>
    <scope>NUCLEOTIDE SEQUENCE</scope>
</reference>
<proteinExistence type="predicted"/>
<accession>A0ABQ5BPK1</accession>
<protein>
    <submittedName>
        <fullName evidence="2">Uncharacterized protein</fullName>
    </submittedName>
</protein>
<dbReference type="Proteomes" id="UP001151760">
    <property type="component" value="Unassembled WGS sequence"/>
</dbReference>